<proteinExistence type="predicted"/>
<keyword evidence="1" id="KW-0732">Signal</keyword>
<comment type="caution">
    <text evidence="2">The sequence shown here is derived from an EMBL/GenBank/DDBJ whole genome shotgun (WGS) entry which is preliminary data.</text>
</comment>
<keyword evidence="3" id="KW-1185">Reference proteome</keyword>
<dbReference type="EMBL" id="AONG01000009">
    <property type="protein sequence ID" value="KIQ69666.1"/>
    <property type="molecule type" value="Genomic_DNA"/>
</dbReference>
<feature type="chain" id="PRO_5002229511" evidence="1">
    <location>
        <begin position="18"/>
        <end position="85"/>
    </location>
</feature>
<accession>A0A0D0PE29</accession>
<evidence type="ECO:0000313" key="2">
    <source>
        <dbReference type="EMBL" id="KIQ69666.1"/>
    </source>
</evidence>
<dbReference type="AlphaFoldDB" id="A0A0D0PE29"/>
<organism evidence="2 3">
    <name type="scientific">Wenxinia marina DSM 24838</name>
    <dbReference type="NCBI Taxonomy" id="1123501"/>
    <lineage>
        <taxon>Bacteria</taxon>
        <taxon>Pseudomonadati</taxon>
        <taxon>Pseudomonadota</taxon>
        <taxon>Alphaproteobacteria</taxon>
        <taxon>Rhodobacterales</taxon>
        <taxon>Roseobacteraceae</taxon>
        <taxon>Wenxinia</taxon>
    </lineage>
</organism>
<evidence type="ECO:0000313" key="3">
    <source>
        <dbReference type="Proteomes" id="UP000035100"/>
    </source>
</evidence>
<feature type="signal peptide" evidence="1">
    <location>
        <begin position="1"/>
        <end position="17"/>
    </location>
</feature>
<dbReference type="RefSeq" id="WP_018304880.1">
    <property type="nucleotide sequence ID" value="NZ_KB902316.1"/>
</dbReference>
<reference evidence="2 3" key="1">
    <citation type="submission" date="2013-01" db="EMBL/GenBank/DDBJ databases">
        <authorList>
            <person name="Fiebig A."/>
            <person name="Goeker M."/>
            <person name="Klenk H.-P.P."/>
        </authorList>
    </citation>
    <scope>NUCLEOTIDE SEQUENCE [LARGE SCALE GENOMIC DNA]</scope>
    <source>
        <strain evidence="2 3">DSM 24838</strain>
    </source>
</reference>
<dbReference type="STRING" id="1123501.Wenmar_02030"/>
<evidence type="ECO:0000256" key="1">
    <source>
        <dbReference type="SAM" id="SignalP"/>
    </source>
</evidence>
<dbReference type="Proteomes" id="UP000035100">
    <property type="component" value="Unassembled WGS sequence"/>
</dbReference>
<protein>
    <submittedName>
        <fullName evidence="2">Uncharacterized protein</fullName>
    </submittedName>
</protein>
<gene>
    <name evidence="2" type="ORF">Wenmar_02030</name>
</gene>
<sequence>MKHALIALLLLPMPAVAYVGEADAAAEVVPASAPVAETVVITVAAAEVEACNALVSQLVGTAPVGEAEVVTPATIAPAPVVCIAE</sequence>
<name>A0A0D0PE29_9RHOB</name>